<keyword evidence="2" id="KW-1185">Reference proteome</keyword>
<gene>
    <name evidence="1" type="ORF">KY5_4789</name>
</gene>
<organism evidence="1 2">
    <name type="scientific">Streptomyces formicae</name>
    <dbReference type="NCBI Taxonomy" id="1616117"/>
    <lineage>
        <taxon>Bacteria</taxon>
        <taxon>Bacillati</taxon>
        <taxon>Actinomycetota</taxon>
        <taxon>Actinomycetes</taxon>
        <taxon>Kitasatosporales</taxon>
        <taxon>Streptomycetaceae</taxon>
        <taxon>Streptomyces</taxon>
    </lineage>
</organism>
<evidence type="ECO:0000313" key="1">
    <source>
        <dbReference type="EMBL" id="ATL29807.1"/>
    </source>
</evidence>
<protein>
    <submittedName>
        <fullName evidence="1">Transcriptional regulator, AraC family</fullName>
    </submittedName>
</protein>
<dbReference type="EMBL" id="CP022685">
    <property type="protein sequence ID" value="ATL29807.1"/>
    <property type="molecule type" value="Genomic_DNA"/>
</dbReference>
<dbReference type="KEGG" id="sfk:KY5_4789"/>
<reference evidence="1 2" key="1">
    <citation type="submission" date="2017-08" db="EMBL/GenBank/DDBJ databases">
        <title>Complete Genome Sequence of Streptomyces formicae KY5, the formicamycin producer.</title>
        <authorList>
            <person name="Holmes N.A."/>
            <person name="Devine R."/>
            <person name="Qin Z."/>
            <person name="Seipke R.F."/>
            <person name="Wilkinson B."/>
            <person name="Hutchings M.I."/>
        </authorList>
    </citation>
    <scope>NUCLEOTIDE SEQUENCE [LARGE SCALE GENOMIC DNA]</scope>
    <source>
        <strain evidence="1 2">KY5</strain>
    </source>
</reference>
<dbReference type="AlphaFoldDB" id="A0A291QE75"/>
<dbReference type="Proteomes" id="UP000221011">
    <property type="component" value="Chromosome"/>
</dbReference>
<dbReference type="RefSeq" id="WP_098244241.1">
    <property type="nucleotide sequence ID" value="NZ_CP022685.1"/>
</dbReference>
<name>A0A291QE75_9ACTN</name>
<accession>A0A291QE75</accession>
<proteinExistence type="predicted"/>
<evidence type="ECO:0000313" key="2">
    <source>
        <dbReference type="Proteomes" id="UP000221011"/>
    </source>
</evidence>
<sequence length="138" mass="14962">MELRRHPLVRKLLSLDLPTTDYVVAGSGALLAHGIRDRIGDLDVVARGAAWKTAAGLAEPVTAPSGHGRMVLLCDGDIEVFDRWLPGTPGTDELIAGAEWVSGIPFCPLSQILAWKELSLRPKDQADAKLIKDFLRRG</sequence>